<comment type="caution">
    <text evidence="5">The sequence shown here is derived from an EMBL/GenBank/DDBJ whole genome shotgun (WGS) entry which is preliminary data.</text>
</comment>
<feature type="region of interest" description="Disordered" evidence="4">
    <location>
        <begin position="770"/>
        <end position="791"/>
    </location>
</feature>
<dbReference type="Proteomes" id="UP000815325">
    <property type="component" value="Unassembled WGS sequence"/>
</dbReference>
<gene>
    <name evidence="5" type="ORF">DUNSADRAFT_18441</name>
</gene>
<feature type="compositionally biased region" description="Basic and acidic residues" evidence="4">
    <location>
        <begin position="323"/>
        <end position="333"/>
    </location>
</feature>
<dbReference type="Gene3D" id="1.25.40.10">
    <property type="entry name" value="Tetratricopeptide repeat domain"/>
    <property type="match status" value="5"/>
</dbReference>
<dbReference type="InterPro" id="IPR019734">
    <property type="entry name" value="TPR_rpt"/>
</dbReference>
<evidence type="ECO:0000256" key="2">
    <source>
        <dbReference type="ARBA" id="ARBA00022803"/>
    </source>
</evidence>
<dbReference type="InterPro" id="IPR011990">
    <property type="entry name" value="TPR-like_helical_dom_sf"/>
</dbReference>
<keyword evidence="6" id="KW-1185">Reference proteome</keyword>
<feature type="compositionally biased region" description="Low complexity" evidence="4">
    <location>
        <begin position="286"/>
        <end position="297"/>
    </location>
</feature>
<feature type="repeat" description="TPR" evidence="3">
    <location>
        <begin position="467"/>
        <end position="500"/>
    </location>
</feature>
<accession>A0ABQ7G045</accession>
<proteinExistence type="predicted"/>
<dbReference type="InterPro" id="IPR050498">
    <property type="entry name" value="Ycf3"/>
</dbReference>
<protein>
    <submittedName>
        <fullName evidence="5">Uncharacterized protein</fullName>
    </submittedName>
</protein>
<dbReference type="PROSITE" id="PS50005">
    <property type="entry name" value="TPR"/>
    <property type="match status" value="2"/>
</dbReference>
<evidence type="ECO:0000256" key="3">
    <source>
        <dbReference type="PROSITE-ProRule" id="PRU00339"/>
    </source>
</evidence>
<evidence type="ECO:0000313" key="5">
    <source>
        <dbReference type="EMBL" id="KAF5827974.1"/>
    </source>
</evidence>
<evidence type="ECO:0000256" key="4">
    <source>
        <dbReference type="SAM" id="MobiDB-lite"/>
    </source>
</evidence>
<feature type="repeat" description="TPR" evidence="3">
    <location>
        <begin position="711"/>
        <end position="744"/>
    </location>
</feature>
<dbReference type="SMART" id="SM00028">
    <property type="entry name" value="TPR"/>
    <property type="match status" value="12"/>
</dbReference>
<evidence type="ECO:0000256" key="1">
    <source>
        <dbReference type="ARBA" id="ARBA00022737"/>
    </source>
</evidence>
<dbReference type="Pfam" id="PF13432">
    <property type="entry name" value="TPR_16"/>
    <property type="match status" value="3"/>
</dbReference>
<dbReference type="SUPFAM" id="SSF48452">
    <property type="entry name" value="TPR-like"/>
    <property type="match status" value="3"/>
</dbReference>
<name>A0ABQ7G045_DUNSA</name>
<dbReference type="PANTHER" id="PTHR44858">
    <property type="entry name" value="TETRATRICOPEPTIDE REPEAT PROTEIN 6"/>
    <property type="match status" value="1"/>
</dbReference>
<sequence>MSRRFTEHHVRPGVFYYSPKAHNERHEVKLRREEAQAYYKQAKALDADTPEAAEQAEHLLSLAVAAWPQNAKFLLALANCICFKRKDPERALYWYDHLVDVSDSPAHRMARARALACLGWLDNALSDIQSAVAGEPENGMYLQLRGMLQERMGEFYEAAMDFTAALPLLKASGGVLSECIFNRGYCHRLMGNHEEALKDLEDAQHKAPASNAIKMTLASMYLAKKRYNDALPLFQAVAASQRSSAAAINNVALVYYLMATKEDDAEPSAARRRSPAIKVANKPATGKSQPQQQGSKSAHYSLEGHAPTQQQGSDLRDCSMMSEEQRRQARQEEDAAIMNEVLSDDDEEDNLEELKARSMAVGYKKGTANEDPRQWALSVVNSGASQFSSDPAHLGWLRTSLELFNKAMELYLDDAERTFACMPSNQDTHAIHEEEPADAWSGYLLILTNQVRVPGSAAIHDRELEDGELHYNRGLANLALGKLLEAEEDFAEALRSAPTHAHYPHYRAVVHGRKGEFKEAVKWNLSALALNSQYFPALYHLGLCLYLQGRNAESIAQLDLALAKQPWSSEVMEARGRVLQELDRHTEALMSLQDALRHLSPEESSERIVRLHFSMAQSAIITHASEMLRTSLNQAKLHGQDPASVYGLRGLLAHREGRLHHARVCLSRAVFLAPEEARFRFDRSQLMLDLQDWEACLDDLHGSMELLPDCASLYYTCGMILYATGKMQQAQENFEKAVEIVLAQEQKRRGSTRLVSAALALQSSSHISQATQQGLNGTGGTEPKARWTRPGQATSLGNLRKVTSSGEGAECILRPDPRLWEGTKFITGAASPPDLTASLWYHLGCARASTNSYEGAAAALEQAHAYLPGHPAIMHELAKAYLAMGCVDAAAPLLTGVLSIQPGNAWALFRRGLCCMASKDYDRAAADLSSAKAMLPDEPALAVDVKLIRAKWSEMVRQHMGPGPGGEAFVWDLALWPPALQKSLPQ</sequence>
<keyword evidence="2 3" id="KW-0802">TPR repeat</keyword>
<dbReference type="PANTHER" id="PTHR44858:SF1">
    <property type="entry name" value="UDP-N-ACETYLGLUCOSAMINE--PEPTIDE N-ACETYLGLUCOSAMINYLTRANSFERASE SPINDLY-RELATED"/>
    <property type="match status" value="1"/>
</dbReference>
<reference evidence="5" key="1">
    <citation type="submission" date="2017-08" db="EMBL/GenBank/DDBJ databases">
        <authorList>
            <person name="Polle J.E."/>
            <person name="Barry K."/>
            <person name="Cushman J."/>
            <person name="Schmutz J."/>
            <person name="Tran D."/>
            <person name="Hathwaick L.T."/>
            <person name="Yim W.C."/>
            <person name="Jenkins J."/>
            <person name="Mckie-Krisberg Z.M."/>
            <person name="Prochnik S."/>
            <person name="Lindquist E."/>
            <person name="Dockter R.B."/>
            <person name="Adam C."/>
            <person name="Molina H."/>
            <person name="Bunkerborg J."/>
            <person name="Jin E."/>
            <person name="Buchheim M."/>
            <person name="Magnuson J."/>
        </authorList>
    </citation>
    <scope>NUCLEOTIDE SEQUENCE</scope>
    <source>
        <strain evidence="5">CCAP 19/18</strain>
    </source>
</reference>
<keyword evidence="1" id="KW-0677">Repeat</keyword>
<evidence type="ECO:0000313" key="6">
    <source>
        <dbReference type="Proteomes" id="UP000815325"/>
    </source>
</evidence>
<dbReference type="Pfam" id="PF13181">
    <property type="entry name" value="TPR_8"/>
    <property type="match status" value="1"/>
</dbReference>
<dbReference type="EMBL" id="MU070387">
    <property type="protein sequence ID" value="KAF5827974.1"/>
    <property type="molecule type" value="Genomic_DNA"/>
</dbReference>
<feature type="region of interest" description="Disordered" evidence="4">
    <location>
        <begin position="264"/>
        <end position="333"/>
    </location>
</feature>
<organism evidence="5 6">
    <name type="scientific">Dunaliella salina</name>
    <name type="common">Green alga</name>
    <name type="synonym">Protococcus salinus</name>
    <dbReference type="NCBI Taxonomy" id="3046"/>
    <lineage>
        <taxon>Eukaryota</taxon>
        <taxon>Viridiplantae</taxon>
        <taxon>Chlorophyta</taxon>
        <taxon>core chlorophytes</taxon>
        <taxon>Chlorophyceae</taxon>
        <taxon>CS clade</taxon>
        <taxon>Chlamydomonadales</taxon>
        <taxon>Dunaliellaceae</taxon>
        <taxon>Dunaliella</taxon>
    </lineage>
</organism>